<keyword evidence="1" id="KW-0812">Transmembrane</keyword>
<evidence type="ECO:0000313" key="4">
    <source>
        <dbReference type="Proteomes" id="UP001139289"/>
    </source>
</evidence>
<dbReference type="InterPro" id="IPR010920">
    <property type="entry name" value="LSM_dom_sf"/>
</dbReference>
<dbReference type="InterPro" id="IPR006685">
    <property type="entry name" value="MscS_channel_2nd"/>
</dbReference>
<evidence type="ECO:0000313" key="3">
    <source>
        <dbReference type="EMBL" id="MCC2028623.1"/>
    </source>
</evidence>
<name>A0A9X1LMU7_9MICO</name>
<dbReference type="Proteomes" id="UP001139289">
    <property type="component" value="Unassembled WGS sequence"/>
</dbReference>
<reference evidence="3" key="1">
    <citation type="submission" date="2021-04" db="EMBL/GenBank/DDBJ databases">
        <title>Microbacterium tenobrionis sp. nov. and Microbacterium allomyrinae sp. nov., isolated from larvae of Tenobrio molitor and Allomyrina dichotoma, respectively.</title>
        <authorList>
            <person name="Lee S.D."/>
        </authorList>
    </citation>
    <scope>NUCLEOTIDE SEQUENCE</scope>
    <source>
        <strain evidence="3">YMB-B2</strain>
    </source>
</reference>
<feature type="transmembrane region" description="Helical" evidence="1">
    <location>
        <begin position="164"/>
        <end position="183"/>
    </location>
</feature>
<feature type="transmembrane region" description="Helical" evidence="1">
    <location>
        <begin position="60"/>
        <end position="84"/>
    </location>
</feature>
<evidence type="ECO:0000256" key="1">
    <source>
        <dbReference type="SAM" id="Phobius"/>
    </source>
</evidence>
<accession>A0A9X1LMU7</accession>
<dbReference type="PANTHER" id="PTHR30566:SF25">
    <property type="entry name" value="INNER MEMBRANE PROTEIN"/>
    <property type="match status" value="1"/>
</dbReference>
<feature type="transmembrane region" description="Helical" evidence="1">
    <location>
        <begin position="90"/>
        <end position="111"/>
    </location>
</feature>
<keyword evidence="4" id="KW-1185">Reference proteome</keyword>
<dbReference type="AlphaFoldDB" id="A0A9X1LMU7"/>
<keyword evidence="1" id="KW-0472">Membrane</keyword>
<protein>
    <submittedName>
        <fullName evidence="3">Mechanosensitive ion channel</fullName>
    </submittedName>
</protein>
<dbReference type="Pfam" id="PF00924">
    <property type="entry name" value="MS_channel_2nd"/>
    <property type="match status" value="1"/>
</dbReference>
<proteinExistence type="predicted"/>
<feature type="transmembrane region" description="Helical" evidence="1">
    <location>
        <begin position="137"/>
        <end position="158"/>
    </location>
</feature>
<sequence>MMSLAEFALDWSSWVGTLVGATVAVVLVSVAVIVVRFIAGRARGRSAWIGDLERRIRVPAMTLALVVASWIVCATTAPAALSWWAVLERILFIATVLVGAWLLSTLVTFGMERLMQYDSRRDATSAEARRRQTQLTVLNRLVVVLVGVIAVGVVLFSFPEVRAVGTSILASAGVVSIVAGLAAQSTLGNLIAGVQIAFTDSIRVGDVVVVEGEWGRIGEINLSYVVVYIWDERRLILPCTYFTSQPVESWTRRSEKILGTVFMDLDWRVPVDAVRAKFMEIVEGSDAWDRRKAGVVVTGSEGGHVTLRFTISAKDSDDQWDLRCLVREKIMTWLQQEHPEALPVTRVMLDPPAAGSDSARV</sequence>
<organism evidence="3 4">
    <name type="scientific">Microbacterium tenebrionis</name>
    <dbReference type="NCBI Taxonomy" id="2830665"/>
    <lineage>
        <taxon>Bacteria</taxon>
        <taxon>Bacillati</taxon>
        <taxon>Actinomycetota</taxon>
        <taxon>Actinomycetes</taxon>
        <taxon>Micrococcales</taxon>
        <taxon>Microbacteriaceae</taxon>
        <taxon>Microbacterium</taxon>
    </lineage>
</organism>
<gene>
    <name evidence="3" type="ORF">KEC56_03635</name>
</gene>
<dbReference type="GO" id="GO:0055085">
    <property type="term" value="P:transmembrane transport"/>
    <property type="evidence" value="ECO:0007669"/>
    <property type="project" value="InterPro"/>
</dbReference>
<comment type="caution">
    <text evidence="3">The sequence shown here is derived from an EMBL/GenBank/DDBJ whole genome shotgun (WGS) entry which is preliminary data.</text>
</comment>
<dbReference type="Gene3D" id="1.10.287.1260">
    <property type="match status" value="1"/>
</dbReference>
<dbReference type="PANTHER" id="PTHR30566">
    <property type="entry name" value="YNAI-RELATED MECHANOSENSITIVE ION CHANNEL"/>
    <property type="match status" value="1"/>
</dbReference>
<dbReference type="EMBL" id="JAGTTM010000001">
    <property type="protein sequence ID" value="MCC2028623.1"/>
    <property type="molecule type" value="Genomic_DNA"/>
</dbReference>
<evidence type="ECO:0000259" key="2">
    <source>
        <dbReference type="Pfam" id="PF00924"/>
    </source>
</evidence>
<feature type="transmembrane region" description="Helical" evidence="1">
    <location>
        <begin position="12"/>
        <end position="39"/>
    </location>
</feature>
<feature type="domain" description="Mechanosensitive ion channel MscS" evidence="2">
    <location>
        <begin position="186"/>
        <end position="252"/>
    </location>
</feature>
<dbReference type="RefSeq" id="WP_227529843.1">
    <property type="nucleotide sequence ID" value="NZ_JAGTTM010000001.1"/>
</dbReference>
<dbReference type="SUPFAM" id="SSF50182">
    <property type="entry name" value="Sm-like ribonucleoproteins"/>
    <property type="match status" value="1"/>
</dbReference>
<dbReference type="GO" id="GO:0016020">
    <property type="term" value="C:membrane"/>
    <property type="evidence" value="ECO:0007669"/>
    <property type="project" value="InterPro"/>
</dbReference>
<keyword evidence="1" id="KW-1133">Transmembrane helix</keyword>